<dbReference type="FunFam" id="3.20.20.80:FF:000017">
    <property type="entry name" value="Beta-galactosidase"/>
    <property type="match status" value="1"/>
</dbReference>
<dbReference type="InterPro" id="IPR029052">
    <property type="entry name" value="Metallo-depent_PP-like"/>
</dbReference>
<evidence type="ECO:0000259" key="20">
    <source>
        <dbReference type="Pfam" id="PF21467"/>
    </source>
</evidence>
<dbReference type="GO" id="GO:0004565">
    <property type="term" value="F:beta-galactosidase activity"/>
    <property type="evidence" value="ECO:0007669"/>
    <property type="project" value="UniProtKB-EC"/>
</dbReference>
<dbReference type="GO" id="GO:0005764">
    <property type="term" value="C:lysosome"/>
    <property type="evidence" value="ECO:0007669"/>
    <property type="project" value="UniProtKB-SubCell"/>
</dbReference>
<feature type="domain" description="Beta-galactosidase galactose-binding" evidence="20">
    <location>
        <begin position="851"/>
        <end position="912"/>
    </location>
</feature>
<comment type="similarity">
    <text evidence="4 16">Belongs to the glycosyl hydrolase 35 family.</text>
</comment>
<organism evidence="21 22">
    <name type="scientific">Hirundo rustica rustica</name>
    <dbReference type="NCBI Taxonomy" id="333673"/>
    <lineage>
        <taxon>Eukaryota</taxon>
        <taxon>Metazoa</taxon>
        <taxon>Chordata</taxon>
        <taxon>Craniata</taxon>
        <taxon>Vertebrata</taxon>
        <taxon>Euteleostomi</taxon>
        <taxon>Archelosauria</taxon>
        <taxon>Archosauria</taxon>
        <taxon>Dinosauria</taxon>
        <taxon>Saurischia</taxon>
        <taxon>Theropoda</taxon>
        <taxon>Coelurosauria</taxon>
        <taxon>Aves</taxon>
        <taxon>Neognathae</taxon>
        <taxon>Neoaves</taxon>
        <taxon>Telluraves</taxon>
        <taxon>Australaves</taxon>
        <taxon>Passeriformes</taxon>
        <taxon>Sylvioidea</taxon>
        <taxon>Hirundinidae</taxon>
        <taxon>Hirundo</taxon>
    </lineage>
</organism>
<evidence type="ECO:0000256" key="12">
    <source>
        <dbReference type="ARBA" id="ARBA00023228"/>
    </source>
</evidence>
<evidence type="ECO:0000256" key="7">
    <source>
        <dbReference type="ARBA" id="ARBA00022729"/>
    </source>
</evidence>
<dbReference type="InterPro" id="IPR001944">
    <property type="entry name" value="Glycoside_Hdrlase_35"/>
</dbReference>
<dbReference type="InterPro" id="IPR019801">
    <property type="entry name" value="Glyco_hydro_35_CS"/>
</dbReference>
<keyword evidence="12" id="KW-0458">Lysosome</keyword>
<evidence type="ECO:0000256" key="14">
    <source>
        <dbReference type="ARBA" id="ARBA00046753"/>
    </source>
</evidence>
<evidence type="ECO:0000256" key="13">
    <source>
        <dbReference type="ARBA" id="ARBA00023295"/>
    </source>
</evidence>
<evidence type="ECO:0000259" key="19">
    <source>
        <dbReference type="Pfam" id="PF21317"/>
    </source>
</evidence>
<feature type="domain" description="Glycoside hydrolase 35 catalytic" evidence="18">
    <location>
        <begin position="349"/>
        <end position="664"/>
    </location>
</feature>
<dbReference type="CDD" id="cd07385">
    <property type="entry name" value="MPP_YkuE_C"/>
    <property type="match status" value="1"/>
</dbReference>
<comment type="subunit">
    <text evidence="14">Homodimer. May form higher multimers.</text>
</comment>
<proteinExistence type="inferred from homology"/>
<evidence type="ECO:0000256" key="15">
    <source>
        <dbReference type="RuleBase" id="RU000675"/>
    </source>
</evidence>
<feature type="domain" description="Calcineurin-like phosphoesterase" evidence="17">
    <location>
        <begin position="106"/>
        <end position="281"/>
    </location>
</feature>
<dbReference type="Gene3D" id="3.60.21.10">
    <property type="match status" value="1"/>
</dbReference>
<dbReference type="GO" id="GO:0005576">
    <property type="term" value="C:extracellular region"/>
    <property type="evidence" value="ECO:0007669"/>
    <property type="project" value="UniProtKB-ARBA"/>
</dbReference>
<evidence type="ECO:0000256" key="2">
    <source>
        <dbReference type="ARBA" id="ARBA00002691"/>
    </source>
</evidence>
<evidence type="ECO:0000256" key="5">
    <source>
        <dbReference type="ARBA" id="ARBA00012756"/>
    </source>
</evidence>
<dbReference type="Pfam" id="PF21317">
    <property type="entry name" value="BetaGal_ABD_1"/>
    <property type="match status" value="1"/>
</dbReference>
<dbReference type="AlphaFoldDB" id="A0A3M0JX06"/>
<comment type="catalytic activity">
    <reaction evidence="1 15">
        <text>Hydrolysis of terminal non-reducing beta-D-galactose residues in beta-D-galactosides.</text>
        <dbReference type="EC" id="3.2.1.23"/>
    </reaction>
</comment>
<dbReference type="GO" id="GO:0005975">
    <property type="term" value="P:carbohydrate metabolic process"/>
    <property type="evidence" value="ECO:0007669"/>
    <property type="project" value="InterPro"/>
</dbReference>
<dbReference type="OrthoDB" id="1657402at2759"/>
<dbReference type="SUPFAM" id="SSF56300">
    <property type="entry name" value="Metallo-dependent phosphatases"/>
    <property type="match status" value="1"/>
</dbReference>
<dbReference type="FunFam" id="2.60.120.260:FF:000115">
    <property type="entry name" value="Beta-galactosidase"/>
    <property type="match status" value="1"/>
</dbReference>
<comment type="subcellular location">
    <subcellularLocation>
        <location evidence="3">Lysosome</location>
    </subcellularLocation>
</comment>
<dbReference type="Proteomes" id="UP000269221">
    <property type="component" value="Unassembled WGS sequence"/>
</dbReference>
<evidence type="ECO:0000256" key="10">
    <source>
        <dbReference type="ARBA" id="ARBA00023157"/>
    </source>
</evidence>
<evidence type="ECO:0000256" key="1">
    <source>
        <dbReference type="ARBA" id="ARBA00001412"/>
    </source>
</evidence>
<name>A0A3M0JX06_HIRRU</name>
<dbReference type="PRINTS" id="PR00742">
    <property type="entry name" value="GLHYDRLASE35"/>
</dbReference>
<dbReference type="GO" id="GO:0016020">
    <property type="term" value="C:membrane"/>
    <property type="evidence" value="ECO:0007669"/>
    <property type="project" value="GOC"/>
</dbReference>
<keyword evidence="9" id="KW-0865">Zymogen</keyword>
<keyword evidence="22" id="KW-1185">Reference proteome</keyword>
<evidence type="ECO:0000256" key="16">
    <source>
        <dbReference type="RuleBase" id="RU003679"/>
    </source>
</evidence>
<evidence type="ECO:0000313" key="21">
    <source>
        <dbReference type="EMBL" id="RMC05298.1"/>
    </source>
</evidence>
<dbReference type="Pfam" id="PF21467">
    <property type="entry name" value="BetaGal_gal-bd"/>
    <property type="match status" value="1"/>
</dbReference>
<dbReference type="Gene3D" id="3.20.20.80">
    <property type="entry name" value="Glycosidases"/>
    <property type="match status" value="1"/>
</dbReference>
<dbReference type="InterPro" id="IPR017853">
    <property type="entry name" value="GH"/>
</dbReference>
<dbReference type="FunFam" id="2.60.120.260:FF:000021">
    <property type="entry name" value="Beta-galactosidase"/>
    <property type="match status" value="1"/>
</dbReference>
<dbReference type="EMBL" id="QRBI01000123">
    <property type="protein sequence ID" value="RMC05298.1"/>
    <property type="molecule type" value="Genomic_DNA"/>
</dbReference>
<feature type="domain" description="Beta-galactosidase 1-like first all-beta" evidence="19">
    <location>
        <begin position="711"/>
        <end position="823"/>
    </location>
</feature>
<keyword evidence="8 15" id="KW-0378">Hydrolase</keyword>
<evidence type="ECO:0000256" key="3">
    <source>
        <dbReference type="ARBA" id="ARBA00004371"/>
    </source>
</evidence>
<evidence type="ECO:0000259" key="18">
    <source>
        <dbReference type="Pfam" id="PF01301"/>
    </source>
</evidence>
<dbReference type="SUPFAM" id="SSF51445">
    <property type="entry name" value="(Trans)glycosidases"/>
    <property type="match status" value="1"/>
</dbReference>
<evidence type="ECO:0000256" key="4">
    <source>
        <dbReference type="ARBA" id="ARBA00009809"/>
    </source>
</evidence>
<protein>
    <recommendedName>
        <fullName evidence="6 15">Beta-galactosidase</fullName>
        <ecNumber evidence="5 15">3.2.1.23</ecNumber>
    </recommendedName>
</protein>
<dbReference type="InterPro" id="IPR004843">
    <property type="entry name" value="Calcineurin-like_PHP"/>
</dbReference>
<dbReference type="Pfam" id="PF00149">
    <property type="entry name" value="Metallophos"/>
    <property type="match status" value="1"/>
</dbReference>
<keyword evidence="11" id="KW-0325">Glycoprotein</keyword>
<evidence type="ECO:0000256" key="9">
    <source>
        <dbReference type="ARBA" id="ARBA00023145"/>
    </source>
</evidence>
<dbReference type="PANTHER" id="PTHR23421">
    <property type="entry name" value="BETA-GALACTOSIDASE RELATED"/>
    <property type="match status" value="1"/>
</dbReference>
<dbReference type="GO" id="GO:0006689">
    <property type="term" value="P:ganglioside catabolic process"/>
    <property type="evidence" value="ECO:0007669"/>
    <property type="project" value="UniProtKB-ARBA"/>
</dbReference>
<accession>A0A3M0JX06</accession>
<dbReference type="InterPro" id="IPR008979">
    <property type="entry name" value="Galactose-bd-like_sf"/>
</dbReference>
<dbReference type="Gene3D" id="2.60.120.260">
    <property type="entry name" value="Galactose-binding domain-like"/>
    <property type="match status" value="2"/>
</dbReference>
<dbReference type="Pfam" id="PF01301">
    <property type="entry name" value="Glyco_hydro_35"/>
    <property type="match status" value="1"/>
</dbReference>
<comment type="function">
    <text evidence="2">Cleaves beta-linked terminal galactosyl residues from gangliosides, glycoproteins, and glycosaminoglycans.</text>
</comment>
<dbReference type="EC" id="3.2.1.23" evidence="5 15"/>
<dbReference type="InterPro" id="IPR048912">
    <property type="entry name" value="BetaGal1-like_ABD1"/>
</dbReference>
<keyword evidence="10" id="KW-1015">Disulfide bond</keyword>
<dbReference type="InterPro" id="IPR031330">
    <property type="entry name" value="Gly_Hdrlase_35_cat"/>
</dbReference>
<sequence length="966" mass="107329">MAEAAVLSFLWEAGASPWPWTSQSEYGAADDGLTTGGSVEQAYKFLAGRGAKAGTGSKSRAALKPLLAVLLTVVLTVVGLLNASQPPTVNSVEIPVHKLPSTMNNLKVVLLSDIHLGPTVGKTKLAMIVRMVKALKPDITVIVGDLTDAEAKIIRPAVEPLGELDSPLGTYFVTGNHEYYTSDVSNWFELLKSFNIQPLHNENVKIVSPKSASDWFCLAGVDDIEADVLRYSGHGMDLKKALRGCSSEHAIVLLAHQPIAAKWALQERPDINLILSGHTHGGQIFPLNAGAYLLNPFFVGLYQVGQNTFVYVSPGTMYYGIPMRLGSRAEITENVPERSFGIDYDSNCFVKDGKPFRYISGSIHYSRVPLYYWKDRLLKMKMAGLDAIQTYVPWNYHEPQMGTYDFFGGKDLEYFLQLANDTGLLVILRAGPYICAEWDMGGLPAWLLEKKSIVLRSSDSDYLEAVERWMGVLLPKMRPYLYQNGGPIIMVQVENEYGSYFACDYNYLRFLLKLFRLHLGDEVVLFTTDGASQFHLKCGALQGLYATVDFAPGGNVTAAFLAQRSSEPKGPLVNSEFYTGWLDHWGHRHSVVPAETIAKTLNEILARGANVNLYMFIGGTNFAYWNGANMPYMPQPTSYDYDAPLSEAGDLTEKYFALRKVIGMYKQLPEGLIPPTTPKFAYGKVHLQKAGTVLEILDGLSPSGPVRSTYPLTFVELKQYFGYVLYRTTLPKNCVEPTPLSSPSNGVHDRAYVSVDGVPQGVLERDKSLMINITGQAGANLDILVENMGRVNFGRYNNDFKGLVSNLTLAQDILVGWEIYPLDIDGAMNYDIIYLRDRLKRSVKALNYEVPTFYTGTLSIPGGIPDLPQDTYVNFPGWTKGQIWINGFNLGRYWPARGPQLTLYVPRNVLVASAPNNITVLELERSPCYTQACEIEFVDEPNINATLQHETDKPPLFVRELWMSHL</sequence>
<reference evidence="21 22" key="1">
    <citation type="submission" date="2018-07" db="EMBL/GenBank/DDBJ databases">
        <title>A high quality draft genome assembly of the barn swallow (H. rustica rustica).</title>
        <authorList>
            <person name="Formenti G."/>
            <person name="Chiara M."/>
            <person name="Poveda L."/>
            <person name="Francoijs K.-J."/>
            <person name="Bonisoli-Alquati A."/>
            <person name="Canova L."/>
            <person name="Gianfranceschi L."/>
            <person name="Horner D.S."/>
            <person name="Saino N."/>
        </authorList>
    </citation>
    <scope>NUCLEOTIDE SEQUENCE [LARGE SCALE GENOMIC DNA]</scope>
    <source>
        <strain evidence="21">Chelidonia</strain>
        <tissue evidence="21">Blood</tissue>
    </source>
</reference>
<dbReference type="GO" id="GO:0042340">
    <property type="term" value="P:keratan sulfate proteoglycan catabolic process"/>
    <property type="evidence" value="ECO:0007669"/>
    <property type="project" value="UniProtKB-ARBA"/>
</dbReference>
<dbReference type="PROSITE" id="PS01182">
    <property type="entry name" value="GLYCOSYL_HYDROL_F35"/>
    <property type="match status" value="1"/>
</dbReference>
<evidence type="ECO:0000259" key="17">
    <source>
        <dbReference type="Pfam" id="PF00149"/>
    </source>
</evidence>
<dbReference type="SUPFAM" id="SSF49785">
    <property type="entry name" value="Galactose-binding domain-like"/>
    <property type="match status" value="1"/>
</dbReference>
<evidence type="ECO:0000256" key="8">
    <source>
        <dbReference type="ARBA" id="ARBA00022801"/>
    </source>
</evidence>
<dbReference type="InterPro" id="IPR048913">
    <property type="entry name" value="BetaGal_gal-bd"/>
</dbReference>
<evidence type="ECO:0000256" key="6">
    <source>
        <dbReference type="ARBA" id="ARBA00013303"/>
    </source>
</evidence>
<evidence type="ECO:0000313" key="22">
    <source>
        <dbReference type="Proteomes" id="UP000269221"/>
    </source>
</evidence>
<keyword evidence="13 15" id="KW-0326">Glycosidase</keyword>
<evidence type="ECO:0000256" key="11">
    <source>
        <dbReference type="ARBA" id="ARBA00023180"/>
    </source>
</evidence>
<comment type="caution">
    <text evidence="21">The sequence shown here is derived from an EMBL/GenBank/DDBJ whole genome shotgun (WGS) entry which is preliminary data.</text>
</comment>
<gene>
    <name evidence="21" type="ORF">DUI87_18485</name>
</gene>
<keyword evidence="7" id="KW-0732">Signal</keyword>
<dbReference type="STRING" id="333673.A0A3M0JX06"/>